<dbReference type="EMBL" id="JARIHO010000005">
    <property type="protein sequence ID" value="KAJ7360949.1"/>
    <property type="molecule type" value="Genomic_DNA"/>
</dbReference>
<organism evidence="2 3">
    <name type="scientific">Mycena albidolilacea</name>
    <dbReference type="NCBI Taxonomy" id="1033008"/>
    <lineage>
        <taxon>Eukaryota</taxon>
        <taxon>Fungi</taxon>
        <taxon>Dikarya</taxon>
        <taxon>Basidiomycota</taxon>
        <taxon>Agaricomycotina</taxon>
        <taxon>Agaricomycetes</taxon>
        <taxon>Agaricomycetidae</taxon>
        <taxon>Agaricales</taxon>
        <taxon>Marasmiineae</taxon>
        <taxon>Mycenaceae</taxon>
        <taxon>Mycena</taxon>
    </lineage>
</organism>
<dbReference type="AlphaFoldDB" id="A0AAD7AJW5"/>
<evidence type="ECO:0000256" key="1">
    <source>
        <dbReference type="SAM" id="Coils"/>
    </source>
</evidence>
<gene>
    <name evidence="2" type="ORF">DFH08DRAFT_800361</name>
</gene>
<reference evidence="2" key="1">
    <citation type="submission" date="2023-03" db="EMBL/GenBank/DDBJ databases">
        <title>Massive genome expansion in bonnet fungi (Mycena s.s.) driven by repeated elements and novel gene families across ecological guilds.</title>
        <authorList>
            <consortium name="Lawrence Berkeley National Laboratory"/>
            <person name="Harder C.B."/>
            <person name="Miyauchi S."/>
            <person name="Viragh M."/>
            <person name="Kuo A."/>
            <person name="Thoen E."/>
            <person name="Andreopoulos B."/>
            <person name="Lu D."/>
            <person name="Skrede I."/>
            <person name="Drula E."/>
            <person name="Henrissat B."/>
            <person name="Morin E."/>
            <person name="Kohler A."/>
            <person name="Barry K."/>
            <person name="LaButti K."/>
            <person name="Morin E."/>
            <person name="Salamov A."/>
            <person name="Lipzen A."/>
            <person name="Mereny Z."/>
            <person name="Hegedus B."/>
            <person name="Baldrian P."/>
            <person name="Stursova M."/>
            <person name="Weitz H."/>
            <person name="Taylor A."/>
            <person name="Grigoriev I.V."/>
            <person name="Nagy L.G."/>
            <person name="Martin F."/>
            <person name="Kauserud H."/>
        </authorList>
    </citation>
    <scope>NUCLEOTIDE SEQUENCE</scope>
    <source>
        <strain evidence="2">CBHHK002</strain>
    </source>
</reference>
<keyword evidence="3" id="KW-1185">Reference proteome</keyword>
<comment type="caution">
    <text evidence="2">The sequence shown here is derived from an EMBL/GenBank/DDBJ whole genome shotgun (WGS) entry which is preliminary data.</text>
</comment>
<keyword evidence="1" id="KW-0175">Coiled coil</keyword>
<evidence type="ECO:0000313" key="2">
    <source>
        <dbReference type="EMBL" id="KAJ7360949.1"/>
    </source>
</evidence>
<name>A0AAD7AJW5_9AGAR</name>
<protein>
    <submittedName>
        <fullName evidence="2">Uncharacterized protein</fullName>
    </submittedName>
</protein>
<sequence>MSKFSVPVSRYWRDVALNNHLFWSSFAVKSETDFNRIPIVLERSGSAMLHVSIYFTSNYPWRAEALGALVPHLARIEALDVSAGYSVAPGTVDEVLLDSNLEFPALELLRLAGPELGRFPPVQSTAPQLRTLDIHHFDSGNWAPLFLSSLENITLYNRKAVSLQRLFEIFDGCPRARRVVYEVDSINEDDFLEALTPWRLLAPALRELELCTVDADLGRILKAGFSDVVLPMLTGILRNSNINALTEALLQVELRDDVGHIRRLQCWHGPPFEVDYTWEHLCLHYDLHKTVRELRIARWNEYVEIFERYPPQLPDGITLIYTGAAHSYMASSVSTGEEEEDSKYVTKTMRIPGLARLEFSGGYPLILKSVLRILPLVEPPVACKVEVWIAAPWCDIRAVILCFLRLGIGLIWRLIGFDVLIFDTDTLAVLREMCERMKRQEGQLLEDLERRFYLINTAQLALQKWDISDKERTIAAAEYGIQGLEERERRAALDLCIRGFNDLIFDTERPPRYVGENPMTKKVKRFMKADGLRYLPLLLEPPPYLTPAADAARVDALNILTPDEQALVEVLNSMRKDNHMVGNARHRPRPDRATALDCIEKASISQDNLRTLKDFLATNPTRIPGWHEPESFDGHELLLFAPDGSYCSAATQRKKVEVLKKELEVARDRKQRFEEAIARSTLMS</sequence>
<feature type="coiled-coil region" evidence="1">
    <location>
        <begin position="649"/>
        <end position="676"/>
    </location>
</feature>
<accession>A0AAD7AJW5</accession>
<evidence type="ECO:0000313" key="3">
    <source>
        <dbReference type="Proteomes" id="UP001218218"/>
    </source>
</evidence>
<dbReference type="Proteomes" id="UP001218218">
    <property type="component" value="Unassembled WGS sequence"/>
</dbReference>
<dbReference type="SUPFAM" id="SSF52047">
    <property type="entry name" value="RNI-like"/>
    <property type="match status" value="1"/>
</dbReference>
<proteinExistence type="predicted"/>